<dbReference type="AlphaFoldDB" id="A0A453IIP6"/>
<reference evidence="2" key="3">
    <citation type="journal article" date="2017" name="Nature">
        <title>Genome sequence of the progenitor of the wheat D genome Aegilops tauschii.</title>
        <authorList>
            <person name="Luo M.C."/>
            <person name="Gu Y.Q."/>
            <person name="Puiu D."/>
            <person name="Wang H."/>
            <person name="Twardziok S.O."/>
            <person name="Deal K.R."/>
            <person name="Huo N."/>
            <person name="Zhu T."/>
            <person name="Wang L."/>
            <person name="Wang Y."/>
            <person name="McGuire P.E."/>
            <person name="Liu S."/>
            <person name="Long H."/>
            <person name="Ramasamy R.K."/>
            <person name="Rodriguez J.C."/>
            <person name="Van S.L."/>
            <person name="Yuan L."/>
            <person name="Wang Z."/>
            <person name="Xia Z."/>
            <person name="Xiao L."/>
            <person name="Anderson O.D."/>
            <person name="Ouyang S."/>
            <person name="Liang Y."/>
            <person name="Zimin A.V."/>
            <person name="Pertea G."/>
            <person name="Qi P."/>
            <person name="Bennetzen J.L."/>
            <person name="Dai X."/>
            <person name="Dawson M.W."/>
            <person name="Muller H.G."/>
            <person name="Kugler K."/>
            <person name="Rivarola-Duarte L."/>
            <person name="Spannagl M."/>
            <person name="Mayer K.F.X."/>
            <person name="Lu F.H."/>
            <person name="Bevan M.W."/>
            <person name="Leroy P."/>
            <person name="Li P."/>
            <person name="You F.M."/>
            <person name="Sun Q."/>
            <person name="Liu Z."/>
            <person name="Lyons E."/>
            <person name="Wicker T."/>
            <person name="Salzberg S.L."/>
            <person name="Devos K.M."/>
            <person name="Dvorak J."/>
        </authorList>
    </citation>
    <scope>NUCLEOTIDE SEQUENCE [LARGE SCALE GENOMIC DNA]</scope>
    <source>
        <strain evidence="2">cv. AL8/78</strain>
    </source>
</reference>
<name>A0A453IIP6_AEGTS</name>
<feature type="region of interest" description="Disordered" evidence="1">
    <location>
        <begin position="41"/>
        <end position="88"/>
    </location>
</feature>
<reference evidence="3" key="2">
    <citation type="journal article" date="2017" name="Nat. Plants">
        <title>The Aegilops tauschii genome reveals multiple impacts of transposons.</title>
        <authorList>
            <person name="Zhao G."/>
            <person name="Zou C."/>
            <person name="Li K."/>
            <person name="Wang K."/>
            <person name="Li T."/>
            <person name="Gao L."/>
            <person name="Zhang X."/>
            <person name="Wang H."/>
            <person name="Yang Z."/>
            <person name="Liu X."/>
            <person name="Jiang W."/>
            <person name="Mao L."/>
            <person name="Kong X."/>
            <person name="Jiao Y."/>
            <person name="Jia J."/>
        </authorList>
    </citation>
    <scope>NUCLEOTIDE SEQUENCE [LARGE SCALE GENOMIC DNA]</scope>
    <source>
        <strain evidence="3">cv. AL8/78</strain>
    </source>
</reference>
<feature type="region of interest" description="Disordered" evidence="1">
    <location>
        <begin position="1"/>
        <end position="29"/>
    </location>
</feature>
<evidence type="ECO:0000313" key="3">
    <source>
        <dbReference type="Proteomes" id="UP000015105"/>
    </source>
</evidence>
<feature type="compositionally biased region" description="Basic and acidic residues" evidence="1">
    <location>
        <begin position="41"/>
        <end position="63"/>
    </location>
</feature>
<organism evidence="2 3">
    <name type="scientific">Aegilops tauschii subsp. strangulata</name>
    <name type="common">Goatgrass</name>
    <dbReference type="NCBI Taxonomy" id="200361"/>
    <lineage>
        <taxon>Eukaryota</taxon>
        <taxon>Viridiplantae</taxon>
        <taxon>Streptophyta</taxon>
        <taxon>Embryophyta</taxon>
        <taxon>Tracheophyta</taxon>
        <taxon>Spermatophyta</taxon>
        <taxon>Magnoliopsida</taxon>
        <taxon>Liliopsida</taxon>
        <taxon>Poales</taxon>
        <taxon>Poaceae</taxon>
        <taxon>BOP clade</taxon>
        <taxon>Pooideae</taxon>
        <taxon>Triticodae</taxon>
        <taxon>Triticeae</taxon>
        <taxon>Triticinae</taxon>
        <taxon>Aegilops</taxon>
    </lineage>
</organism>
<reference evidence="2" key="5">
    <citation type="journal article" date="2021" name="G3 (Bethesda)">
        <title>Aegilops tauschii genome assembly Aet v5.0 features greater sequence contiguity and improved annotation.</title>
        <authorList>
            <person name="Wang L."/>
            <person name="Zhu T."/>
            <person name="Rodriguez J.C."/>
            <person name="Deal K.R."/>
            <person name="Dubcovsky J."/>
            <person name="McGuire P.E."/>
            <person name="Lux T."/>
            <person name="Spannagl M."/>
            <person name="Mayer K.F.X."/>
            <person name="Baldrich P."/>
            <person name="Meyers B.C."/>
            <person name="Huo N."/>
            <person name="Gu Y.Q."/>
            <person name="Zhou H."/>
            <person name="Devos K.M."/>
            <person name="Bennetzen J.L."/>
            <person name="Unver T."/>
            <person name="Budak H."/>
            <person name="Gulick P.J."/>
            <person name="Galiba G."/>
            <person name="Kalapos B."/>
            <person name="Nelson D.R."/>
            <person name="Li P."/>
            <person name="You F.M."/>
            <person name="Luo M.C."/>
            <person name="Dvorak J."/>
        </authorList>
    </citation>
    <scope>NUCLEOTIDE SEQUENCE [LARGE SCALE GENOMIC DNA]</scope>
    <source>
        <strain evidence="2">cv. AL8/78</strain>
    </source>
</reference>
<reference evidence="2" key="4">
    <citation type="submission" date="2019-03" db="UniProtKB">
        <authorList>
            <consortium name="EnsemblPlants"/>
        </authorList>
    </citation>
    <scope>IDENTIFICATION</scope>
</reference>
<dbReference type="Proteomes" id="UP000015105">
    <property type="component" value="Chromosome 4D"/>
</dbReference>
<dbReference type="Gramene" id="AET4Gv20577000.8">
    <property type="protein sequence ID" value="AET4Gv20577000.8"/>
    <property type="gene ID" value="AET4Gv20577000"/>
</dbReference>
<keyword evidence="3" id="KW-1185">Reference proteome</keyword>
<proteinExistence type="predicted"/>
<evidence type="ECO:0000313" key="2">
    <source>
        <dbReference type="EnsemblPlants" id="AET4Gv20577000.8"/>
    </source>
</evidence>
<accession>A0A453IIP6</accession>
<dbReference type="EnsemblPlants" id="AET4Gv20577000.8">
    <property type="protein sequence ID" value="AET4Gv20577000.8"/>
    <property type="gene ID" value="AET4Gv20577000"/>
</dbReference>
<sequence>MIRGRACCKSDGSTNLSGRLHHGNGGHGHWVSHVARRRVGEAPRHGGRCESRCATREPSESRERRRGPALIDRESTETSIRGKKSDGADWGVSAAGIWLLCGG</sequence>
<evidence type="ECO:0000256" key="1">
    <source>
        <dbReference type="SAM" id="MobiDB-lite"/>
    </source>
</evidence>
<protein>
    <submittedName>
        <fullName evidence="2">Uncharacterized protein</fullName>
    </submittedName>
</protein>
<reference evidence="3" key="1">
    <citation type="journal article" date="2014" name="Science">
        <title>Ancient hybridizations among the ancestral genomes of bread wheat.</title>
        <authorList>
            <consortium name="International Wheat Genome Sequencing Consortium,"/>
            <person name="Marcussen T."/>
            <person name="Sandve S.R."/>
            <person name="Heier L."/>
            <person name="Spannagl M."/>
            <person name="Pfeifer M."/>
            <person name="Jakobsen K.S."/>
            <person name="Wulff B.B."/>
            <person name="Steuernagel B."/>
            <person name="Mayer K.F."/>
            <person name="Olsen O.A."/>
        </authorList>
    </citation>
    <scope>NUCLEOTIDE SEQUENCE [LARGE SCALE GENOMIC DNA]</scope>
    <source>
        <strain evidence="3">cv. AL8/78</strain>
    </source>
</reference>